<dbReference type="AlphaFoldDB" id="A0A1F8CK90"/>
<comment type="caution">
    <text evidence="1">The sequence shown here is derived from an EMBL/GenBank/DDBJ whole genome shotgun (WGS) entry which is preliminary data.</text>
</comment>
<accession>A0A1F8CK90</accession>
<evidence type="ECO:0000313" key="1">
    <source>
        <dbReference type="EMBL" id="OGM76682.1"/>
    </source>
</evidence>
<dbReference type="STRING" id="1802532.A2210_01510"/>
<dbReference type="SUPFAM" id="SSF52309">
    <property type="entry name" value="N-(deoxy)ribosyltransferase-like"/>
    <property type="match status" value="1"/>
</dbReference>
<protein>
    <recommendedName>
        <fullName evidence="3">Maf-like protein</fullName>
    </recommendedName>
</protein>
<reference evidence="1 2" key="1">
    <citation type="journal article" date="2016" name="Nat. Commun.">
        <title>Thousands of microbial genomes shed light on interconnected biogeochemical processes in an aquifer system.</title>
        <authorList>
            <person name="Anantharaman K."/>
            <person name="Brown C.T."/>
            <person name="Hug L.A."/>
            <person name="Sharon I."/>
            <person name="Castelle C.J."/>
            <person name="Probst A.J."/>
            <person name="Thomas B.C."/>
            <person name="Singh A."/>
            <person name="Wilkins M.J."/>
            <person name="Karaoz U."/>
            <person name="Brodie E.L."/>
            <person name="Williams K.H."/>
            <person name="Hubbard S.S."/>
            <person name="Banfield J.F."/>
        </authorList>
    </citation>
    <scope>NUCLEOTIDE SEQUENCE [LARGE SCALE GENOMIC DNA]</scope>
</reference>
<evidence type="ECO:0008006" key="3">
    <source>
        <dbReference type="Google" id="ProtNLM"/>
    </source>
</evidence>
<evidence type="ECO:0000313" key="2">
    <source>
        <dbReference type="Proteomes" id="UP000177855"/>
    </source>
</evidence>
<proteinExistence type="predicted"/>
<dbReference type="Proteomes" id="UP000177855">
    <property type="component" value="Unassembled WGS sequence"/>
</dbReference>
<sequence length="135" mass="15628">MKIAICGSIKFYDEMLKAKKQLEKLGHKVLMPVKAQGVDYWEKDNTKRVEAKKKFEFINEHLDKIENSDAILVVNVTKKEIGNYIGANTFLEMGFAYYRKKKIYALNPLPNQPYIIDELLTIEPIVLNGDYSKIL</sequence>
<name>A0A1F8CK90_9BACT</name>
<organism evidence="1 2">
    <name type="scientific">Candidatus Woesebacteria bacterium RIFOXYA1_FULL_40_18</name>
    <dbReference type="NCBI Taxonomy" id="1802532"/>
    <lineage>
        <taxon>Bacteria</taxon>
        <taxon>Candidatus Woeseibacteriota</taxon>
    </lineage>
</organism>
<dbReference type="InterPro" id="IPR007710">
    <property type="entry name" value="Nucleoside_deoxyribTrfase"/>
</dbReference>
<dbReference type="Gene3D" id="3.40.50.450">
    <property type="match status" value="1"/>
</dbReference>
<dbReference type="Pfam" id="PF05014">
    <property type="entry name" value="Nuc_deoxyrib_tr"/>
    <property type="match status" value="1"/>
</dbReference>
<gene>
    <name evidence="1" type="ORF">A2210_01510</name>
</gene>
<dbReference type="EMBL" id="MGHS01000020">
    <property type="protein sequence ID" value="OGM76682.1"/>
    <property type="molecule type" value="Genomic_DNA"/>
</dbReference>